<dbReference type="HOGENOM" id="CLU_2908033_0_0_1"/>
<dbReference type="Gramene" id="ORUFI07G19320.1">
    <property type="protein sequence ID" value="ORUFI07G19320.1"/>
    <property type="gene ID" value="ORUFI07G19320"/>
</dbReference>
<feature type="region of interest" description="Disordered" evidence="1">
    <location>
        <begin position="25"/>
        <end position="71"/>
    </location>
</feature>
<feature type="compositionally biased region" description="Acidic residues" evidence="1">
    <location>
        <begin position="47"/>
        <end position="65"/>
    </location>
</feature>
<accession>A0A0E0Q9V3</accession>
<dbReference type="Proteomes" id="UP000008022">
    <property type="component" value="Unassembled WGS sequence"/>
</dbReference>
<evidence type="ECO:0000256" key="1">
    <source>
        <dbReference type="SAM" id="MobiDB-lite"/>
    </source>
</evidence>
<evidence type="ECO:0000313" key="3">
    <source>
        <dbReference type="Proteomes" id="UP000008022"/>
    </source>
</evidence>
<dbReference type="OMA" id="ECDPKTQ"/>
<evidence type="ECO:0000313" key="2">
    <source>
        <dbReference type="EnsemblPlants" id="ORUFI07G19320.1"/>
    </source>
</evidence>
<dbReference type="EnsemblPlants" id="ORUFI07G19320.1">
    <property type="protein sequence ID" value="ORUFI07G19320.1"/>
    <property type="gene ID" value="ORUFI07G19320"/>
</dbReference>
<keyword evidence="3" id="KW-1185">Reference proteome</keyword>
<dbReference type="AlphaFoldDB" id="A0A0E0Q9V3"/>
<protein>
    <submittedName>
        <fullName evidence="2">Uncharacterized protein</fullName>
    </submittedName>
</protein>
<reference evidence="3" key="1">
    <citation type="submission" date="2013-06" db="EMBL/GenBank/DDBJ databases">
        <authorList>
            <person name="Zhao Q."/>
        </authorList>
    </citation>
    <scope>NUCLEOTIDE SEQUENCE</scope>
    <source>
        <strain evidence="3">cv. W1943</strain>
    </source>
</reference>
<name>A0A0E0Q9V3_ORYRU</name>
<organism evidence="2 3">
    <name type="scientific">Oryza rufipogon</name>
    <name type="common">Brownbeard rice</name>
    <name type="synonym">Asian wild rice</name>
    <dbReference type="NCBI Taxonomy" id="4529"/>
    <lineage>
        <taxon>Eukaryota</taxon>
        <taxon>Viridiplantae</taxon>
        <taxon>Streptophyta</taxon>
        <taxon>Embryophyta</taxon>
        <taxon>Tracheophyta</taxon>
        <taxon>Spermatophyta</taxon>
        <taxon>Magnoliopsida</taxon>
        <taxon>Liliopsida</taxon>
        <taxon>Poales</taxon>
        <taxon>Poaceae</taxon>
        <taxon>BOP clade</taxon>
        <taxon>Oryzoideae</taxon>
        <taxon>Oryzeae</taxon>
        <taxon>Oryzinae</taxon>
        <taxon>Oryza</taxon>
    </lineage>
</organism>
<proteinExistence type="predicted"/>
<sequence>MASTVALKGRPLATLLKQLLADAPSAATGRPVATPAASGRARRYDVVDESGTDNGEEYDATDDGECDPKTQ</sequence>
<reference evidence="2" key="2">
    <citation type="submission" date="2015-06" db="UniProtKB">
        <authorList>
            <consortium name="EnsemblPlants"/>
        </authorList>
    </citation>
    <scope>IDENTIFICATION</scope>
</reference>
<dbReference type="STRING" id="4529.A0A0E0Q9V3"/>